<organism evidence="2 3">
    <name type="scientific">Eubacterium barkeri</name>
    <name type="common">Clostridium barkeri</name>
    <dbReference type="NCBI Taxonomy" id="1528"/>
    <lineage>
        <taxon>Bacteria</taxon>
        <taxon>Bacillati</taxon>
        <taxon>Bacillota</taxon>
        <taxon>Clostridia</taxon>
        <taxon>Eubacteriales</taxon>
        <taxon>Eubacteriaceae</taxon>
        <taxon>Eubacterium</taxon>
    </lineage>
</organism>
<keyword evidence="2" id="KW-0560">Oxidoreductase</keyword>
<dbReference type="AlphaFoldDB" id="A0A1H3GSD9"/>
<dbReference type="InterPro" id="IPR029068">
    <property type="entry name" value="Glyas_Bleomycin-R_OHBP_Dase"/>
</dbReference>
<dbReference type="Pfam" id="PF13669">
    <property type="entry name" value="Glyoxalase_4"/>
    <property type="match status" value="1"/>
</dbReference>
<dbReference type="Proteomes" id="UP000199652">
    <property type="component" value="Unassembled WGS sequence"/>
</dbReference>
<keyword evidence="1" id="KW-0479">Metal-binding</keyword>
<evidence type="ECO:0000313" key="3">
    <source>
        <dbReference type="Proteomes" id="UP000199652"/>
    </source>
</evidence>
<dbReference type="OrthoDB" id="9795618at2"/>
<evidence type="ECO:0000313" key="2">
    <source>
        <dbReference type="EMBL" id="SDY06233.1"/>
    </source>
</evidence>
<dbReference type="STRING" id="1528.SAMN04488579_11511"/>
<dbReference type="GO" id="GO:0046491">
    <property type="term" value="P:L-methylmalonyl-CoA metabolic process"/>
    <property type="evidence" value="ECO:0007669"/>
    <property type="project" value="TreeGrafter"/>
</dbReference>
<evidence type="ECO:0000256" key="1">
    <source>
        <dbReference type="ARBA" id="ARBA00022723"/>
    </source>
</evidence>
<dbReference type="SUPFAM" id="SSF54593">
    <property type="entry name" value="Glyoxalase/Bleomycin resistance protein/Dihydroxybiphenyl dioxygenase"/>
    <property type="match status" value="1"/>
</dbReference>
<keyword evidence="2" id="KW-0223">Dioxygenase</keyword>
<protein>
    <submittedName>
        <fullName evidence="2">Glyoxalase/Bleomycin resistance protein/Dioxygenase superfamily protein</fullName>
    </submittedName>
</protein>
<dbReference type="Gene3D" id="3.10.180.10">
    <property type="entry name" value="2,3-Dihydroxybiphenyl 1,2-Dioxygenase, domain 1"/>
    <property type="match status" value="1"/>
</dbReference>
<dbReference type="PANTHER" id="PTHR43048:SF3">
    <property type="entry name" value="METHYLMALONYL-COA EPIMERASE, MITOCHONDRIAL"/>
    <property type="match status" value="1"/>
</dbReference>
<accession>A0A1H3GSD9</accession>
<dbReference type="GO" id="GO:0051213">
    <property type="term" value="F:dioxygenase activity"/>
    <property type="evidence" value="ECO:0007669"/>
    <property type="project" value="UniProtKB-KW"/>
</dbReference>
<dbReference type="GO" id="GO:0004493">
    <property type="term" value="F:methylmalonyl-CoA epimerase activity"/>
    <property type="evidence" value="ECO:0007669"/>
    <property type="project" value="TreeGrafter"/>
</dbReference>
<sequence>MSLPKFIGLSHVCIIVDNLDEAVAYYQRILGAVPDQCIPHWRNKGFFEAAGFVREAEDCDISIAFLSVPGTVFTIELMEYHAPKGRKEPVVFAANDVSGARHVALKVSNIEEAFEHIKAQPDAQFINPTEDYGVYQISKTFPDDFYYYDAEREADKEAKQAAADVLGTIKYFYFIDKYGLQWEFEQGHTDIGD</sequence>
<reference evidence="3" key="1">
    <citation type="submission" date="2016-10" db="EMBL/GenBank/DDBJ databases">
        <authorList>
            <person name="Varghese N."/>
            <person name="Submissions S."/>
        </authorList>
    </citation>
    <scope>NUCLEOTIDE SEQUENCE [LARGE SCALE GENOMIC DNA]</scope>
    <source>
        <strain evidence="3">VPI 5359</strain>
    </source>
</reference>
<dbReference type="RefSeq" id="WP_090245768.1">
    <property type="nucleotide sequence ID" value="NZ_FNOU01000015.1"/>
</dbReference>
<dbReference type="InterPro" id="IPR051785">
    <property type="entry name" value="MMCE/EMCE_epimerase"/>
</dbReference>
<name>A0A1H3GSD9_EUBBA</name>
<proteinExistence type="predicted"/>
<gene>
    <name evidence="2" type="ORF">SAMN04488579_11511</name>
</gene>
<dbReference type="EMBL" id="FNOU01000015">
    <property type="protein sequence ID" value="SDY06233.1"/>
    <property type="molecule type" value="Genomic_DNA"/>
</dbReference>
<dbReference type="PANTHER" id="PTHR43048">
    <property type="entry name" value="METHYLMALONYL-COA EPIMERASE"/>
    <property type="match status" value="1"/>
</dbReference>
<keyword evidence="3" id="KW-1185">Reference proteome</keyword>
<dbReference type="GO" id="GO:0046872">
    <property type="term" value="F:metal ion binding"/>
    <property type="evidence" value="ECO:0007669"/>
    <property type="project" value="UniProtKB-KW"/>
</dbReference>